<dbReference type="Gene3D" id="2.60.40.60">
    <property type="entry name" value="Cadherins"/>
    <property type="match status" value="4"/>
</dbReference>
<feature type="domain" description="Cadherin" evidence="9">
    <location>
        <begin position="435"/>
        <end position="556"/>
    </location>
</feature>
<dbReference type="PANTHER" id="PTHR24027:SF438">
    <property type="entry name" value="CADHERIN 23"/>
    <property type="match status" value="1"/>
</dbReference>
<dbReference type="GO" id="GO:0016477">
    <property type="term" value="P:cell migration"/>
    <property type="evidence" value="ECO:0007669"/>
    <property type="project" value="TreeGrafter"/>
</dbReference>
<protein>
    <submittedName>
        <fullName evidence="10">Cadherin domain-containing protein</fullName>
    </submittedName>
</protein>
<keyword evidence="3" id="KW-0732">Signal</keyword>
<keyword evidence="2" id="KW-0812">Transmembrane</keyword>
<accession>A0A285R388</accession>
<dbReference type="InterPro" id="IPR039808">
    <property type="entry name" value="Cadherin"/>
</dbReference>
<feature type="domain" description="Cadherin" evidence="9">
    <location>
        <begin position="340"/>
        <end position="434"/>
    </location>
</feature>
<dbReference type="AlphaFoldDB" id="A0A285R388"/>
<evidence type="ECO:0000256" key="3">
    <source>
        <dbReference type="ARBA" id="ARBA00022729"/>
    </source>
</evidence>
<dbReference type="SUPFAM" id="SSF49313">
    <property type="entry name" value="Cadherin-like"/>
    <property type="match status" value="4"/>
</dbReference>
<dbReference type="RefSeq" id="WP_097063801.1">
    <property type="nucleotide sequence ID" value="NZ_OBMI01000002.1"/>
</dbReference>
<sequence length="768" mass="76781">MTKRISPANTVVVPIVETHVAEGKAEAAKVAATAAEVEAPAKADIVVEVAAATADEPVIALVSAAPLAMVAQDTTTTTTTDTTTATTTSADTASVDGDTDYTPYIVGGVLLAGGILAIALSSGDDEDSTPPAPTNSAPTFTSGTTATVAENAAITTVVYDANATDPQNNAIVYSLGGTDAALFAIDSATGVVTLRASANFETRATYSITVTATDNATPPLSTSQTIAVTVTNVNEAPSFATATATATVAENIPITTTVFTAAATDVDAGTTLTYSLTGTDAAAFAINATTGVVTFRASPDFETKATYSFNVVATDAATNGLTATQAVTVNVTDVAEGPVFTSGATATVAENAATTTVVYDANATGATSFAISGANAGLFNIDATTGVVTLRAPANFEAPNAGGYNFTVTATGATGTTTQNVAVTLTDVNEAPTFAAATRTVSFAENTPTTTAVIAAGAVGATDPDGATTANGRLTYSLTGTDAALFNVDATTGAVTFRASPDFEATPTKTVFNFNLVATDAGTTPLSASQAVTVNLTNVAEPTDGTRIDGAGIPATTSVSYDAANGNVTFFESGSAANISVINNFTAGDIIQTDTATTNYSFSSDGTTLNISYNNAGVVSQISLAGAVSATAFVFNEASAEQAIGFDFFRGAALPAAAASLDVGTANTAVTLNAATNAFTYNETAGTASNVVINNFSSDDRIVVTGATGASQATSYSFTSSDNDLIISFNNAGVVSNIVINDVVSPNAFVFNEASAEAAVGFDFFRYA</sequence>
<keyword evidence="11" id="KW-1185">Reference proteome</keyword>
<dbReference type="FunFam" id="2.60.40.60:FF:000033">
    <property type="entry name" value="FAT atypical cadherin 1"/>
    <property type="match status" value="1"/>
</dbReference>
<evidence type="ECO:0000256" key="2">
    <source>
        <dbReference type="ARBA" id="ARBA00022692"/>
    </source>
</evidence>
<evidence type="ECO:0000256" key="4">
    <source>
        <dbReference type="ARBA" id="ARBA00022737"/>
    </source>
</evidence>
<dbReference type="SMART" id="SM00112">
    <property type="entry name" value="CA"/>
    <property type="match status" value="4"/>
</dbReference>
<gene>
    <name evidence="10" type="ORF">SAMN06297144_1938</name>
</gene>
<dbReference type="Pfam" id="PF00028">
    <property type="entry name" value="Cadherin"/>
    <property type="match status" value="3"/>
</dbReference>
<feature type="region of interest" description="Disordered" evidence="8">
    <location>
        <begin position="122"/>
        <end position="142"/>
    </location>
</feature>
<evidence type="ECO:0000259" key="9">
    <source>
        <dbReference type="PROSITE" id="PS50268"/>
    </source>
</evidence>
<dbReference type="PROSITE" id="PS50268">
    <property type="entry name" value="CADHERIN_2"/>
    <property type="match status" value="4"/>
</dbReference>
<evidence type="ECO:0000256" key="5">
    <source>
        <dbReference type="ARBA" id="ARBA00022837"/>
    </source>
</evidence>
<proteinExistence type="predicted"/>
<dbReference type="OrthoDB" id="9773411at2"/>
<keyword evidence="6" id="KW-1133">Transmembrane helix</keyword>
<dbReference type="PANTHER" id="PTHR24027">
    <property type="entry name" value="CADHERIN-23"/>
    <property type="match status" value="1"/>
</dbReference>
<dbReference type="InterPro" id="IPR015919">
    <property type="entry name" value="Cadherin-like_sf"/>
</dbReference>
<feature type="domain" description="Cadherin" evidence="9">
    <location>
        <begin position="140"/>
        <end position="239"/>
    </location>
</feature>
<dbReference type="InterPro" id="IPR002126">
    <property type="entry name" value="Cadherin-like_dom"/>
</dbReference>
<evidence type="ECO:0000256" key="8">
    <source>
        <dbReference type="SAM" id="MobiDB-lite"/>
    </source>
</evidence>
<evidence type="ECO:0000313" key="11">
    <source>
        <dbReference type="Proteomes" id="UP000219494"/>
    </source>
</evidence>
<dbReference type="GO" id="GO:0007156">
    <property type="term" value="P:homophilic cell adhesion via plasma membrane adhesion molecules"/>
    <property type="evidence" value="ECO:0007669"/>
    <property type="project" value="InterPro"/>
</dbReference>
<feature type="region of interest" description="Disordered" evidence="8">
    <location>
        <begin position="75"/>
        <end position="94"/>
    </location>
</feature>
<dbReference type="EMBL" id="OBMI01000002">
    <property type="protein sequence ID" value="SOB86827.1"/>
    <property type="molecule type" value="Genomic_DNA"/>
</dbReference>
<evidence type="ECO:0000256" key="7">
    <source>
        <dbReference type="ARBA" id="ARBA00023136"/>
    </source>
</evidence>
<dbReference type="Proteomes" id="UP000219494">
    <property type="component" value="Unassembled WGS sequence"/>
</dbReference>
<dbReference type="GO" id="GO:0045296">
    <property type="term" value="F:cadherin binding"/>
    <property type="evidence" value="ECO:0007669"/>
    <property type="project" value="TreeGrafter"/>
</dbReference>
<keyword evidence="5" id="KW-0106">Calcium</keyword>
<dbReference type="GO" id="GO:0016342">
    <property type="term" value="C:catenin complex"/>
    <property type="evidence" value="ECO:0007669"/>
    <property type="project" value="TreeGrafter"/>
</dbReference>
<dbReference type="CDD" id="cd11304">
    <property type="entry name" value="Cadherin_repeat"/>
    <property type="match status" value="4"/>
</dbReference>
<organism evidence="10 11">
    <name type="scientific">Sphingomonas guangdongensis</name>
    <dbReference type="NCBI Taxonomy" id="1141890"/>
    <lineage>
        <taxon>Bacteria</taxon>
        <taxon>Pseudomonadati</taxon>
        <taxon>Pseudomonadota</taxon>
        <taxon>Alphaproteobacteria</taxon>
        <taxon>Sphingomonadales</taxon>
        <taxon>Sphingomonadaceae</taxon>
        <taxon>Sphingomonas</taxon>
    </lineage>
</organism>
<keyword evidence="7" id="KW-0472">Membrane</keyword>
<evidence type="ECO:0000256" key="1">
    <source>
        <dbReference type="ARBA" id="ARBA00004167"/>
    </source>
</evidence>
<evidence type="ECO:0000313" key="10">
    <source>
        <dbReference type="EMBL" id="SOB86827.1"/>
    </source>
</evidence>
<dbReference type="GO" id="GO:0008013">
    <property type="term" value="F:beta-catenin binding"/>
    <property type="evidence" value="ECO:0007669"/>
    <property type="project" value="TreeGrafter"/>
</dbReference>
<evidence type="ECO:0000256" key="6">
    <source>
        <dbReference type="ARBA" id="ARBA00022989"/>
    </source>
</evidence>
<dbReference type="PRINTS" id="PR00205">
    <property type="entry name" value="CADHERIN"/>
</dbReference>
<reference evidence="10 11" key="1">
    <citation type="submission" date="2017-07" db="EMBL/GenBank/DDBJ databases">
        <authorList>
            <person name="Sun Z.S."/>
            <person name="Albrecht U."/>
            <person name="Echele G."/>
            <person name="Lee C.C."/>
        </authorList>
    </citation>
    <scope>NUCLEOTIDE SEQUENCE [LARGE SCALE GENOMIC DNA]</scope>
    <source>
        <strain evidence="10 11">CGMCC 1.12672</strain>
    </source>
</reference>
<keyword evidence="4" id="KW-0677">Repeat</keyword>
<feature type="domain" description="Cadherin" evidence="9">
    <location>
        <begin position="240"/>
        <end position="340"/>
    </location>
</feature>
<name>A0A285R388_9SPHN</name>
<dbReference type="GO" id="GO:0005509">
    <property type="term" value="F:calcium ion binding"/>
    <property type="evidence" value="ECO:0007669"/>
    <property type="project" value="InterPro"/>
</dbReference>
<comment type="subcellular location">
    <subcellularLocation>
        <location evidence="1">Membrane</location>
        <topology evidence="1">Single-pass membrane protein</topology>
    </subcellularLocation>
</comment>